<keyword evidence="3" id="KW-0804">Transcription</keyword>
<feature type="DNA-binding region" description="H-T-H motif" evidence="4">
    <location>
        <begin position="38"/>
        <end position="57"/>
    </location>
</feature>
<evidence type="ECO:0000256" key="3">
    <source>
        <dbReference type="ARBA" id="ARBA00023163"/>
    </source>
</evidence>
<gene>
    <name evidence="6" type="ORF">ACEZDJ_22425</name>
</gene>
<keyword evidence="1" id="KW-0805">Transcription regulation</keyword>
<dbReference type="InterPro" id="IPR050109">
    <property type="entry name" value="HTH-type_TetR-like_transc_reg"/>
</dbReference>
<evidence type="ECO:0000256" key="4">
    <source>
        <dbReference type="PROSITE-ProRule" id="PRU00335"/>
    </source>
</evidence>
<name>A0ABV6URG0_9ACTN</name>
<evidence type="ECO:0000256" key="1">
    <source>
        <dbReference type="ARBA" id="ARBA00023015"/>
    </source>
</evidence>
<dbReference type="InterPro" id="IPR001647">
    <property type="entry name" value="HTH_TetR"/>
</dbReference>
<organism evidence="6 7">
    <name type="scientific">Streptacidiphilus cavernicola</name>
    <dbReference type="NCBI Taxonomy" id="3342716"/>
    <lineage>
        <taxon>Bacteria</taxon>
        <taxon>Bacillati</taxon>
        <taxon>Actinomycetota</taxon>
        <taxon>Actinomycetes</taxon>
        <taxon>Kitasatosporales</taxon>
        <taxon>Streptomycetaceae</taxon>
        <taxon>Streptacidiphilus</taxon>
    </lineage>
</organism>
<dbReference type="Pfam" id="PF00440">
    <property type="entry name" value="TetR_N"/>
    <property type="match status" value="1"/>
</dbReference>
<dbReference type="InterPro" id="IPR009057">
    <property type="entry name" value="Homeodomain-like_sf"/>
</dbReference>
<comment type="caution">
    <text evidence="6">The sequence shown here is derived from an EMBL/GenBank/DDBJ whole genome shotgun (WGS) entry which is preliminary data.</text>
</comment>
<dbReference type="Gene3D" id="1.10.357.10">
    <property type="entry name" value="Tetracycline Repressor, domain 2"/>
    <property type="match status" value="1"/>
</dbReference>
<dbReference type="Proteomes" id="UP001592528">
    <property type="component" value="Unassembled WGS sequence"/>
</dbReference>
<dbReference type="PANTHER" id="PTHR30055">
    <property type="entry name" value="HTH-TYPE TRANSCRIPTIONAL REGULATOR RUTR"/>
    <property type="match status" value="1"/>
</dbReference>
<dbReference type="EMBL" id="JBHEZZ010000013">
    <property type="protein sequence ID" value="MFC1404052.1"/>
    <property type="molecule type" value="Genomic_DNA"/>
</dbReference>
<dbReference type="SUPFAM" id="SSF46689">
    <property type="entry name" value="Homeodomain-like"/>
    <property type="match status" value="1"/>
</dbReference>
<dbReference type="InterPro" id="IPR011075">
    <property type="entry name" value="TetR_C"/>
</dbReference>
<evidence type="ECO:0000313" key="6">
    <source>
        <dbReference type="EMBL" id="MFC1404052.1"/>
    </source>
</evidence>
<evidence type="ECO:0000313" key="7">
    <source>
        <dbReference type="Proteomes" id="UP001592528"/>
    </source>
</evidence>
<keyword evidence="7" id="KW-1185">Reference proteome</keyword>
<evidence type="ECO:0000256" key="2">
    <source>
        <dbReference type="ARBA" id="ARBA00023125"/>
    </source>
</evidence>
<dbReference type="PRINTS" id="PR00455">
    <property type="entry name" value="HTHTETR"/>
</dbReference>
<accession>A0ABV6URG0</accession>
<proteinExistence type="predicted"/>
<reference evidence="6 7" key="1">
    <citation type="submission" date="2024-09" db="EMBL/GenBank/DDBJ databases">
        <authorList>
            <person name="Lee S.D."/>
        </authorList>
    </citation>
    <scope>NUCLEOTIDE SEQUENCE [LARGE SCALE GENOMIC DNA]</scope>
    <source>
        <strain evidence="6 7">N1-5</strain>
    </source>
</reference>
<dbReference type="PROSITE" id="PS50977">
    <property type="entry name" value="HTH_TETR_2"/>
    <property type="match status" value="1"/>
</dbReference>
<evidence type="ECO:0000259" key="5">
    <source>
        <dbReference type="PROSITE" id="PS50977"/>
    </source>
</evidence>
<keyword evidence="2 4" id="KW-0238">DNA-binding</keyword>
<dbReference type="Gene3D" id="1.10.10.60">
    <property type="entry name" value="Homeodomain-like"/>
    <property type="match status" value="1"/>
</dbReference>
<dbReference type="RefSeq" id="WP_037595757.1">
    <property type="nucleotide sequence ID" value="NZ_JBHEZZ010000013.1"/>
</dbReference>
<dbReference type="PANTHER" id="PTHR30055:SF148">
    <property type="entry name" value="TETR-FAMILY TRANSCRIPTIONAL REGULATOR"/>
    <property type="match status" value="1"/>
</dbReference>
<dbReference type="Pfam" id="PF16859">
    <property type="entry name" value="TetR_C_11"/>
    <property type="match status" value="1"/>
</dbReference>
<dbReference type="SUPFAM" id="SSF48498">
    <property type="entry name" value="Tetracyclin repressor-like, C-terminal domain"/>
    <property type="match status" value="1"/>
</dbReference>
<protein>
    <submittedName>
        <fullName evidence="6">TetR/AcrR family transcriptional regulator</fullName>
    </submittedName>
</protein>
<dbReference type="InterPro" id="IPR036271">
    <property type="entry name" value="Tet_transcr_reg_TetR-rel_C_sf"/>
</dbReference>
<feature type="domain" description="HTH tetR-type" evidence="5">
    <location>
        <begin position="15"/>
        <end position="75"/>
    </location>
</feature>
<sequence>MNKTTPAPQGRPRSESAHRAILDAAVGLAVRDGYTAVTIKGIAEAAGVGRQTVYRWWPTRGAVLLEALGEIGAAHVLPEPSGDPRADLRRFLDQTFELAAEVPVANVLLGITADAVSDPGLAADRRGYISGRRDLLRQALERCGDTWAVPVDTLVDLAFGAMWYRLMNEHAAVGPQLTEELMVVVDALAR</sequence>